<dbReference type="RefSeq" id="WP_136836674.1">
    <property type="nucleotide sequence ID" value="NZ_SWBQ01000004.1"/>
</dbReference>
<dbReference type="EMBL" id="SWBQ01000004">
    <property type="protein sequence ID" value="TKC04852.1"/>
    <property type="molecule type" value="Genomic_DNA"/>
</dbReference>
<protein>
    <recommendedName>
        <fullName evidence="3">Outer membrane protein beta-barrel domain-containing protein</fullName>
    </recommendedName>
</protein>
<comment type="caution">
    <text evidence="4">The sequence shown here is derived from an EMBL/GenBank/DDBJ whole genome shotgun (WGS) entry which is preliminary data.</text>
</comment>
<proteinExistence type="predicted"/>
<evidence type="ECO:0000313" key="5">
    <source>
        <dbReference type="Proteomes" id="UP000307244"/>
    </source>
</evidence>
<gene>
    <name evidence="4" type="ORF">FA047_13840</name>
</gene>
<keyword evidence="1 2" id="KW-0732">Signal</keyword>
<sequence>MKITFISFLSLLICLNADAQSNFYKLSLGAGYGPTQSFTDVKKHGYDFAGYGTADYFFTPFLSLGGELQMGQIRGGDVQTDPHEREFINKYKAASINGKIYLGALIDYDRSSFARAVKWFYVGAGAGIVHNNVNRVTVKPSTVNSGNPYVFPGKNSSNDLMVPLNVGINFYFPDFAQRPRFGININYQTNVTLGEGLDGYDDSPIIFKNGNPDIYTYFSIGLRYNFGFIGLSSKSLY</sequence>
<dbReference type="Proteomes" id="UP000307244">
    <property type="component" value="Unassembled WGS sequence"/>
</dbReference>
<dbReference type="SUPFAM" id="SSF56925">
    <property type="entry name" value="OMPA-like"/>
    <property type="match status" value="1"/>
</dbReference>
<feature type="chain" id="PRO_5020623966" description="Outer membrane protein beta-barrel domain-containing protein" evidence="2">
    <location>
        <begin position="20"/>
        <end position="237"/>
    </location>
</feature>
<evidence type="ECO:0000313" key="4">
    <source>
        <dbReference type="EMBL" id="TKC04852.1"/>
    </source>
</evidence>
<accession>A0A4U1CG97</accession>
<dbReference type="OrthoDB" id="648040at2"/>
<organism evidence="4 5">
    <name type="scientific">Pedobacter frigoris</name>
    <dbReference type="NCBI Taxonomy" id="2571272"/>
    <lineage>
        <taxon>Bacteria</taxon>
        <taxon>Pseudomonadati</taxon>
        <taxon>Bacteroidota</taxon>
        <taxon>Sphingobacteriia</taxon>
        <taxon>Sphingobacteriales</taxon>
        <taxon>Sphingobacteriaceae</taxon>
        <taxon>Pedobacter</taxon>
    </lineage>
</organism>
<keyword evidence="5" id="KW-1185">Reference proteome</keyword>
<feature type="signal peptide" evidence="2">
    <location>
        <begin position="1"/>
        <end position="19"/>
    </location>
</feature>
<name>A0A4U1CG97_9SPHI</name>
<evidence type="ECO:0000256" key="1">
    <source>
        <dbReference type="ARBA" id="ARBA00022729"/>
    </source>
</evidence>
<dbReference type="InterPro" id="IPR011250">
    <property type="entry name" value="OMP/PagP_B-barrel"/>
</dbReference>
<dbReference type="InterPro" id="IPR027385">
    <property type="entry name" value="Beta-barrel_OMP"/>
</dbReference>
<reference evidence="4 5" key="1">
    <citation type="submission" date="2019-04" db="EMBL/GenBank/DDBJ databases">
        <title>Pedobacter sp. RP-3-15 sp. nov., isolated from Arctic soil.</title>
        <authorList>
            <person name="Dahal R.H."/>
            <person name="Kim D.-U."/>
        </authorList>
    </citation>
    <scope>NUCLEOTIDE SEQUENCE [LARGE SCALE GENOMIC DNA]</scope>
    <source>
        <strain evidence="4 5">RP-3-15</strain>
    </source>
</reference>
<feature type="domain" description="Outer membrane protein beta-barrel" evidence="3">
    <location>
        <begin position="8"/>
        <end position="226"/>
    </location>
</feature>
<dbReference type="Pfam" id="PF13505">
    <property type="entry name" value="OMP_b-brl"/>
    <property type="match status" value="1"/>
</dbReference>
<evidence type="ECO:0000259" key="3">
    <source>
        <dbReference type="Pfam" id="PF13505"/>
    </source>
</evidence>
<dbReference type="AlphaFoldDB" id="A0A4U1CG97"/>
<evidence type="ECO:0000256" key="2">
    <source>
        <dbReference type="SAM" id="SignalP"/>
    </source>
</evidence>